<keyword evidence="1" id="KW-0732">Signal</keyword>
<dbReference type="SUPFAM" id="SSF52833">
    <property type="entry name" value="Thioredoxin-like"/>
    <property type="match status" value="1"/>
</dbReference>
<evidence type="ECO:0000313" key="3">
    <source>
        <dbReference type="EMBL" id="QOL83253.1"/>
    </source>
</evidence>
<dbReference type="PROSITE" id="PS51352">
    <property type="entry name" value="THIOREDOXIN_2"/>
    <property type="match status" value="1"/>
</dbReference>
<dbReference type="CDD" id="cd02947">
    <property type="entry name" value="TRX_family"/>
    <property type="match status" value="1"/>
</dbReference>
<gene>
    <name evidence="3" type="ORF">F3W81_15835</name>
</gene>
<proteinExistence type="predicted"/>
<organism evidence="3 4">
    <name type="scientific">Pseudooceanicola spongiae</name>
    <dbReference type="NCBI Taxonomy" id="2613965"/>
    <lineage>
        <taxon>Bacteria</taxon>
        <taxon>Pseudomonadati</taxon>
        <taxon>Pseudomonadota</taxon>
        <taxon>Alphaproteobacteria</taxon>
        <taxon>Rhodobacterales</taxon>
        <taxon>Paracoccaceae</taxon>
        <taxon>Pseudooceanicola</taxon>
    </lineage>
</organism>
<dbReference type="EMBL" id="CP045201">
    <property type="protein sequence ID" value="QOL83253.1"/>
    <property type="molecule type" value="Genomic_DNA"/>
</dbReference>
<dbReference type="AlphaFoldDB" id="A0A7L9WTH4"/>
<sequence>MIRRTFLSLCASFGAIAPFGLLAQTSSEPLLYKPGILGDYLGRGATVFLDFKASWCTTCAAQTRVMDKLKAERPAYAQNIIFIDVDWDTYGRSQFATRMRIPRRSTLVVLKGDDELGRIVADTREEKIRDLMDAALTAATAR</sequence>
<dbReference type="KEGG" id="pshq:F3W81_15835"/>
<reference evidence="3 4" key="1">
    <citation type="submission" date="2019-10" db="EMBL/GenBank/DDBJ databases">
        <title>Pseudopuniceibacterium sp. HQ09 islated from Antarctica.</title>
        <authorList>
            <person name="Liao L."/>
            <person name="Su S."/>
            <person name="Chen B."/>
            <person name="Yu Y."/>
        </authorList>
    </citation>
    <scope>NUCLEOTIDE SEQUENCE [LARGE SCALE GENOMIC DNA]</scope>
    <source>
        <strain evidence="3 4">HQ09</strain>
    </source>
</reference>
<accession>A0A7L9WTH4</accession>
<dbReference type="InterPro" id="IPR013766">
    <property type="entry name" value="Thioredoxin_domain"/>
</dbReference>
<name>A0A7L9WTH4_9RHOB</name>
<dbReference type="Gene3D" id="3.40.30.10">
    <property type="entry name" value="Glutaredoxin"/>
    <property type="match status" value="1"/>
</dbReference>
<feature type="domain" description="Thioredoxin" evidence="2">
    <location>
        <begin position="11"/>
        <end position="141"/>
    </location>
</feature>
<evidence type="ECO:0000259" key="2">
    <source>
        <dbReference type="PROSITE" id="PS51352"/>
    </source>
</evidence>
<keyword evidence="4" id="KW-1185">Reference proteome</keyword>
<feature type="chain" id="PRO_5032456387" evidence="1">
    <location>
        <begin position="24"/>
        <end position="142"/>
    </location>
</feature>
<protein>
    <submittedName>
        <fullName evidence="3">Thioredoxin</fullName>
    </submittedName>
</protein>
<dbReference type="Proteomes" id="UP000594118">
    <property type="component" value="Chromosome"/>
</dbReference>
<evidence type="ECO:0000256" key="1">
    <source>
        <dbReference type="SAM" id="SignalP"/>
    </source>
</evidence>
<evidence type="ECO:0000313" key="4">
    <source>
        <dbReference type="Proteomes" id="UP000594118"/>
    </source>
</evidence>
<dbReference type="Pfam" id="PF00085">
    <property type="entry name" value="Thioredoxin"/>
    <property type="match status" value="1"/>
</dbReference>
<dbReference type="InterPro" id="IPR036249">
    <property type="entry name" value="Thioredoxin-like_sf"/>
</dbReference>
<feature type="signal peptide" evidence="1">
    <location>
        <begin position="1"/>
        <end position="23"/>
    </location>
</feature>